<comment type="similarity">
    <text evidence="5">Belongs to the SAT4 family.</text>
</comment>
<dbReference type="PANTHER" id="PTHR33048">
    <property type="entry name" value="PTH11-LIKE INTEGRAL MEMBRANE PROTEIN (AFU_ORTHOLOGUE AFUA_5G11245)"/>
    <property type="match status" value="1"/>
</dbReference>
<evidence type="ECO:0000313" key="9">
    <source>
        <dbReference type="Proteomes" id="UP000566819"/>
    </source>
</evidence>
<keyword evidence="9" id="KW-1185">Reference proteome</keyword>
<evidence type="ECO:0000259" key="7">
    <source>
        <dbReference type="Pfam" id="PF20684"/>
    </source>
</evidence>
<gene>
    <name evidence="8" type="ORF">G7Y89_g3845</name>
</gene>
<sequence>MWYIGAIPIVPRNYALVVNMFLWTALALIAIIMRIFTRAVIVKRLGWDDWLMSGAMVFSLAFLGTVILQIKYGLGQPVNLATLQPFLASLFSTVPCYNMAQTLYKLSITVQSYRLFSTPNGQKIMKFMMFWITVCGIMSVSGSIFYCGPVAKAWDDSISGWCVDRTALNYSISGFNIVNDLALLLIPTSFLLKLQVPQKQRIVLISVFACGFLVTIVSVIRLKALYTNLSGPIELQPVTGVDIALWSGLEINVAIICCSVPALKALVSKILKGTLSGYSGSSNYAENTAVRKQGQVLQSKTSLTDEEANKSGMTITVEQSIEMKTYVYNRGDDEGSENSLIIENATFGGNGIRHQTTINGGKGSVLSPV</sequence>
<keyword evidence="3 6" id="KW-1133">Transmembrane helix</keyword>
<evidence type="ECO:0000256" key="2">
    <source>
        <dbReference type="ARBA" id="ARBA00022692"/>
    </source>
</evidence>
<evidence type="ECO:0000256" key="5">
    <source>
        <dbReference type="ARBA" id="ARBA00038359"/>
    </source>
</evidence>
<dbReference type="EMBL" id="JAAMPI010000197">
    <property type="protein sequence ID" value="KAF4634265.1"/>
    <property type="molecule type" value="Genomic_DNA"/>
</dbReference>
<dbReference type="Pfam" id="PF20684">
    <property type="entry name" value="Fung_rhodopsin"/>
    <property type="match status" value="1"/>
</dbReference>
<comment type="subcellular location">
    <subcellularLocation>
        <location evidence="1">Membrane</location>
        <topology evidence="1">Multi-pass membrane protein</topology>
    </subcellularLocation>
</comment>
<evidence type="ECO:0000256" key="3">
    <source>
        <dbReference type="ARBA" id="ARBA00022989"/>
    </source>
</evidence>
<accession>A0A8H4RQL0</accession>
<feature type="transmembrane region" description="Helical" evidence="6">
    <location>
        <begin position="167"/>
        <end position="190"/>
    </location>
</feature>
<dbReference type="Proteomes" id="UP000566819">
    <property type="component" value="Unassembled WGS sequence"/>
</dbReference>
<protein>
    <recommendedName>
        <fullName evidence="7">Rhodopsin domain-containing protein</fullName>
    </recommendedName>
</protein>
<evidence type="ECO:0000313" key="8">
    <source>
        <dbReference type="EMBL" id="KAF4634265.1"/>
    </source>
</evidence>
<dbReference type="InterPro" id="IPR049326">
    <property type="entry name" value="Rhodopsin_dom_fungi"/>
</dbReference>
<feature type="transmembrane region" description="Helical" evidence="6">
    <location>
        <begin position="20"/>
        <end position="41"/>
    </location>
</feature>
<reference evidence="8 9" key="1">
    <citation type="submission" date="2020-03" db="EMBL/GenBank/DDBJ databases">
        <title>Draft Genome Sequence of Cudoniella acicularis.</title>
        <authorList>
            <person name="Buettner E."/>
            <person name="Kellner H."/>
        </authorList>
    </citation>
    <scope>NUCLEOTIDE SEQUENCE [LARGE SCALE GENOMIC DNA]</scope>
    <source>
        <strain evidence="8 9">DSM 108380</strain>
    </source>
</reference>
<name>A0A8H4RQL0_9HELO</name>
<feature type="domain" description="Rhodopsin" evidence="7">
    <location>
        <begin position="33"/>
        <end position="268"/>
    </location>
</feature>
<keyword evidence="2 6" id="KW-0812">Transmembrane</keyword>
<feature type="transmembrane region" description="Helical" evidence="6">
    <location>
        <begin position="53"/>
        <end position="74"/>
    </location>
</feature>
<evidence type="ECO:0000256" key="4">
    <source>
        <dbReference type="ARBA" id="ARBA00023136"/>
    </source>
</evidence>
<dbReference type="AlphaFoldDB" id="A0A8H4RQL0"/>
<dbReference type="PANTHER" id="PTHR33048:SF123">
    <property type="entry name" value="INTEGRAL MEMBRANE PROTEIN"/>
    <property type="match status" value="1"/>
</dbReference>
<proteinExistence type="inferred from homology"/>
<organism evidence="8 9">
    <name type="scientific">Cudoniella acicularis</name>
    <dbReference type="NCBI Taxonomy" id="354080"/>
    <lineage>
        <taxon>Eukaryota</taxon>
        <taxon>Fungi</taxon>
        <taxon>Dikarya</taxon>
        <taxon>Ascomycota</taxon>
        <taxon>Pezizomycotina</taxon>
        <taxon>Leotiomycetes</taxon>
        <taxon>Helotiales</taxon>
        <taxon>Tricladiaceae</taxon>
        <taxon>Cudoniella</taxon>
    </lineage>
</organism>
<comment type="caution">
    <text evidence="8">The sequence shown here is derived from an EMBL/GenBank/DDBJ whole genome shotgun (WGS) entry which is preliminary data.</text>
</comment>
<keyword evidence="4 6" id="KW-0472">Membrane</keyword>
<evidence type="ECO:0000256" key="1">
    <source>
        <dbReference type="ARBA" id="ARBA00004141"/>
    </source>
</evidence>
<dbReference type="GO" id="GO:0016020">
    <property type="term" value="C:membrane"/>
    <property type="evidence" value="ECO:0007669"/>
    <property type="project" value="UniProtKB-SubCell"/>
</dbReference>
<feature type="transmembrane region" description="Helical" evidence="6">
    <location>
        <begin position="127"/>
        <end position="147"/>
    </location>
</feature>
<feature type="transmembrane region" description="Helical" evidence="6">
    <location>
        <begin position="202"/>
        <end position="223"/>
    </location>
</feature>
<dbReference type="OrthoDB" id="3648173at2759"/>
<dbReference type="InterPro" id="IPR052337">
    <property type="entry name" value="SAT4-like"/>
</dbReference>
<evidence type="ECO:0000256" key="6">
    <source>
        <dbReference type="SAM" id="Phobius"/>
    </source>
</evidence>